<dbReference type="GO" id="GO:0004497">
    <property type="term" value="F:monooxygenase activity"/>
    <property type="evidence" value="ECO:0007669"/>
    <property type="project" value="UniProtKB-KW"/>
</dbReference>
<keyword evidence="10" id="KW-0472">Membrane</keyword>
<evidence type="ECO:0000256" key="8">
    <source>
        <dbReference type="ARBA" id="ARBA00023004"/>
    </source>
</evidence>
<comment type="similarity">
    <text evidence="2 12">Belongs to the cytochrome P450 family.</text>
</comment>
<dbReference type="EnsemblPlants" id="Kaladp0040s0594.1.v1.1">
    <property type="protein sequence ID" value="Kaladp0040s0594.1.v1.1"/>
    <property type="gene ID" value="Kaladp0040s0594.v1.1"/>
</dbReference>
<evidence type="ECO:0008006" key="15">
    <source>
        <dbReference type="Google" id="ProtNLM"/>
    </source>
</evidence>
<dbReference type="PROSITE" id="PS00086">
    <property type="entry name" value="CYTOCHROME_P450"/>
    <property type="match status" value="1"/>
</dbReference>
<dbReference type="Gene3D" id="1.10.630.10">
    <property type="entry name" value="Cytochrome P450"/>
    <property type="match status" value="1"/>
</dbReference>
<evidence type="ECO:0000256" key="5">
    <source>
        <dbReference type="ARBA" id="ARBA00022723"/>
    </source>
</evidence>
<dbReference type="OMA" id="EHFTDHT"/>
<keyword evidence="5 11" id="KW-0479">Metal-binding</keyword>
<dbReference type="GO" id="GO:0016020">
    <property type="term" value="C:membrane"/>
    <property type="evidence" value="ECO:0007669"/>
    <property type="project" value="UniProtKB-SubCell"/>
</dbReference>
<keyword evidence="4" id="KW-0812">Transmembrane</keyword>
<evidence type="ECO:0000256" key="9">
    <source>
        <dbReference type="ARBA" id="ARBA00023033"/>
    </source>
</evidence>
<dbReference type="PRINTS" id="PR00385">
    <property type="entry name" value="P450"/>
</dbReference>
<dbReference type="SUPFAM" id="SSF48264">
    <property type="entry name" value="Cytochrome P450"/>
    <property type="match status" value="1"/>
</dbReference>
<dbReference type="InterPro" id="IPR001128">
    <property type="entry name" value="Cyt_P450"/>
</dbReference>
<evidence type="ECO:0000256" key="12">
    <source>
        <dbReference type="RuleBase" id="RU000461"/>
    </source>
</evidence>
<evidence type="ECO:0000256" key="11">
    <source>
        <dbReference type="PIRSR" id="PIRSR602401-1"/>
    </source>
</evidence>
<evidence type="ECO:0000256" key="6">
    <source>
        <dbReference type="ARBA" id="ARBA00022989"/>
    </source>
</evidence>
<dbReference type="InterPro" id="IPR017972">
    <property type="entry name" value="Cyt_P450_CS"/>
</dbReference>
<name>A0A7N0TPV0_KALFE</name>
<dbReference type="PRINTS" id="PR00463">
    <property type="entry name" value="EP450I"/>
</dbReference>
<evidence type="ECO:0000256" key="1">
    <source>
        <dbReference type="ARBA" id="ARBA00004370"/>
    </source>
</evidence>
<evidence type="ECO:0000313" key="14">
    <source>
        <dbReference type="Proteomes" id="UP000594263"/>
    </source>
</evidence>
<dbReference type="InterPro" id="IPR036396">
    <property type="entry name" value="Cyt_P450_sf"/>
</dbReference>
<reference evidence="13" key="1">
    <citation type="submission" date="2021-01" db="UniProtKB">
        <authorList>
            <consortium name="EnsemblPlants"/>
        </authorList>
    </citation>
    <scope>IDENTIFICATION</scope>
</reference>
<dbReference type="GO" id="GO:0005506">
    <property type="term" value="F:iron ion binding"/>
    <property type="evidence" value="ECO:0007669"/>
    <property type="project" value="InterPro"/>
</dbReference>
<sequence>MKSSTLQRQVMHFFIPLGFAVFILAKLIHSHIWVPRKIQLHFRKQGIEGPEHRPIVGNSLDIRDLSARALSKPMLLSHDILSRVVPFYHTTSALYGKNFLFWFGNKPRLAVYDKDIIKDALLNTNGAIERTKVNPSAKVLLGDGLIALAGGEKWALHRRMANQAFKSNWGWIPEIVASTDQMLEKWETERGGKEEFELEVSKEVHLLTADILSRTAFGSSFEEGKQIFENQEKLMALTSLAFRSIYIPGFRFLPTRKNLERWRLEKKVHESIRRLMEMNGKREENSRNLLSLMMSTYKNQDGKEERLRPDEVIDECKTFYVAGKETSGNFMSWALLCLAMHPEWQIKAREEVTRVLKNNKAPTAEDLNELKTIMLITNETLRLYPPIVMLTRETTRDIRLGKIDVLAGTELFLSQIAVHRDPEIWGSDANDFNPSRFNEPKKHLASSFPFGLGPRFCVGQSLALVEAKVGLAMIIKNYSFEVSPTYVHAPMHLMTLRPQYGVQLRFRKIPS</sequence>
<protein>
    <recommendedName>
        <fullName evidence="15">Cytochrome P450</fullName>
    </recommendedName>
</protein>
<keyword evidence="9 12" id="KW-0503">Monooxygenase</keyword>
<keyword evidence="6" id="KW-1133">Transmembrane helix</keyword>
<dbReference type="GO" id="GO:0020037">
    <property type="term" value="F:heme binding"/>
    <property type="evidence" value="ECO:0007669"/>
    <property type="project" value="InterPro"/>
</dbReference>
<dbReference type="PANTHER" id="PTHR24282">
    <property type="entry name" value="CYTOCHROME P450 FAMILY MEMBER"/>
    <property type="match status" value="1"/>
</dbReference>
<dbReference type="AlphaFoldDB" id="A0A7N0TPV0"/>
<dbReference type="InterPro" id="IPR050665">
    <property type="entry name" value="Cytochrome_P450_Monooxygen"/>
</dbReference>
<keyword evidence="8 11" id="KW-0408">Iron</keyword>
<evidence type="ECO:0000256" key="4">
    <source>
        <dbReference type="ARBA" id="ARBA00022692"/>
    </source>
</evidence>
<dbReference type="Gramene" id="Kaladp0040s0594.1.v1.1">
    <property type="protein sequence ID" value="Kaladp0040s0594.1.v1.1"/>
    <property type="gene ID" value="Kaladp0040s0594.v1.1"/>
</dbReference>
<accession>A0A7N0TPV0</accession>
<dbReference type="GO" id="GO:0016705">
    <property type="term" value="F:oxidoreductase activity, acting on paired donors, with incorporation or reduction of molecular oxygen"/>
    <property type="evidence" value="ECO:0007669"/>
    <property type="project" value="InterPro"/>
</dbReference>
<keyword evidence="14" id="KW-1185">Reference proteome</keyword>
<evidence type="ECO:0000313" key="13">
    <source>
        <dbReference type="EnsemblPlants" id="Kaladp0040s0594.1.v1.1"/>
    </source>
</evidence>
<dbReference type="Pfam" id="PF00067">
    <property type="entry name" value="p450"/>
    <property type="match status" value="1"/>
</dbReference>
<feature type="binding site" description="axial binding residue" evidence="11">
    <location>
        <position position="457"/>
    </location>
    <ligand>
        <name>heme</name>
        <dbReference type="ChEBI" id="CHEBI:30413"/>
    </ligand>
    <ligandPart>
        <name>Fe</name>
        <dbReference type="ChEBI" id="CHEBI:18248"/>
    </ligandPart>
</feature>
<dbReference type="InterPro" id="IPR002401">
    <property type="entry name" value="Cyt_P450_E_grp-I"/>
</dbReference>
<comment type="cofactor">
    <cofactor evidence="11">
        <name>heme</name>
        <dbReference type="ChEBI" id="CHEBI:30413"/>
    </cofactor>
</comment>
<evidence type="ECO:0000256" key="7">
    <source>
        <dbReference type="ARBA" id="ARBA00023002"/>
    </source>
</evidence>
<comment type="subcellular location">
    <subcellularLocation>
        <location evidence="1">Membrane</location>
    </subcellularLocation>
</comment>
<organism evidence="13 14">
    <name type="scientific">Kalanchoe fedtschenkoi</name>
    <name type="common">Lavender scallops</name>
    <name type="synonym">South American air plant</name>
    <dbReference type="NCBI Taxonomy" id="63787"/>
    <lineage>
        <taxon>Eukaryota</taxon>
        <taxon>Viridiplantae</taxon>
        <taxon>Streptophyta</taxon>
        <taxon>Embryophyta</taxon>
        <taxon>Tracheophyta</taxon>
        <taxon>Spermatophyta</taxon>
        <taxon>Magnoliopsida</taxon>
        <taxon>eudicotyledons</taxon>
        <taxon>Gunneridae</taxon>
        <taxon>Pentapetalae</taxon>
        <taxon>Saxifragales</taxon>
        <taxon>Crassulaceae</taxon>
        <taxon>Kalanchoe</taxon>
    </lineage>
</organism>
<evidence type="ECO:0000256" key="3">
    <source>
        <dbReference type="ARBA" id="ARBA00022617"/>
    </source>
</evidence>
<dbReference type="PANTHER" id="PTHR24282:SF211">
    <property type="entry name" value="CYTOCHROME P450-RELATED"/>
    <property type="match status" value="1"/>
</dbReference>
<keyword evidence="7 12" id="KW-0560">Oxidoreductase</keyword>
<evidence type="ECO:0000256" key="2">
    <source>
        <dbReference type="ARBA" id="ARBA00010617"/>
    </source>
</evidence>
<dbReference type="Proteomes" id="UP000594263">
    <property type="component" value="Unplaced"/>
</dbReference>
<proteinExistence type="inferred from homology"/>
<keyword evidence="3 11" id="KW-0349">Heme</keyword>
<evidence type="ECO:0000256" key="10">
    <source>
        <dbReference type="ARBA" id="ARBA00023136"/>
    </source>
</evidence>